<dbReference type="AlphaFoldDB" id="A0A9N9TXD6"/>
<proteinExistence type="predicted"/>
<evidence type="ECO:0000313" key="2">
    <source>
        <dbReference type="EMBL" id="CAG9862359.1"/>
    </source>
</evidence>
<keyword evidence="1" id="KW-0812">Transmembrane</keyword>
<gene>
    <name evidence="2" type="ORF">PHYEVI_LOCUS8674</name>
</gene>
<name>A0A9N9TXD6_PHYSR</name>
<reference evidence="2" key="1">
    <citation type="submission" date="2022-01" db="EMBL/GenBank/DDBJ databases">
        <authorList>
            <person name="King R."/>
        </authorList>
    </citation>
    <scope>NUCLEOTIDE SEQUENCE</scope>
</reference>
<evidence type="ECO:0000313" key="3">
    <source>
        <dbReference type="Proteomes" id="UP001153712"/>
    </source>
</evidence>
<keyword evidence="3" id="KW-1185">Reference proteome</keyword>
<protein>
    <submittedName>
        <fullName evidence="2">Uncharacterized protein</fullName>
    </submittedName>
</protein>
<dbReference type="InterPro" id="IPR009832">
    <property type="entry name" value="DUF1397"/>
</dbReference>
<accession>A0A9N9TXD6</accession>
<dbReference type="Pfam" id="PF07165">
    <property type="entry name" value="DUF1397"/>
    <property type="match status" value="1"/>
</dbReference>
<feature type="transmembrane region" description="Helical" evidence="1">
    <location>
        <begin position="230"/>
        <end position="247"/>
    </location>
</feature>
<keyword evidence="1" id="KW-1133">Transmembrane helix</keyword>
<dbReference type="Proteomes" id="UP001153712">
    <property type="component" value="Chromosome 5"/>
</dbReference>
<feature type="transmembrane region" description="Helical" evidence="1">
    <location>
        <begin position="12"/>
        <end position="31"/>
    </location>
</feature>
<sequence length="248" mass="28293">MGVKYFSANENVILPIFVLTTFIGIIAAQGAQEQGPYDQLANHWFSKCQAETNNSTQAFDKLYADGVEFKRYLKYAFKFIPEQTKNFCNSERGILNQKMKELSRDMKPCLSSSEKYMSDFVYESFTEFLHFLCHDDATNLNTFFSPNAKECREKLLQNSENPNIGTCFSRLLKPSSTGHPSKKDLCGDITVVKSCFADTLSNQCPSYAPYRKLNEEFFKYVSKPCSGCSVYFNTLLLLVSVFAYLFGR</sequence>
<dbReference type="OrthoDB" id="6757185at2759"/>
<organism evidence="2 3">
    <name type="scientific">Phyllotreta striolata</name>
    <name type="common">Striped flea beetle</name>
    <name type="synonym">Crioceris striolata</name>
    <dbReference type="NCBI Taxonomy" id="444603"/>
    <lineage>
        <taxon>Eukaryota</taxon>
        <taxon>Metazoa</taxon>
        <taxon>Ecdysozoa</taxon>
        <taxon>Arthropoda</taxon>
        <taxon>Hexapoda</taxon>
        <taxon>Insecta</taxon>
        <taxon>Pterygota</taxon>
        <taxon>Neoptera</taxon>
        <taxon>Endopterygota</taxon>
        <taxon>Coleoptera</taxon>
        <taxon>Polyphaga</taxon>
        <taxon>Cucujiformia</taxon>
        <taxon>Chrysomeloidea</taxon>
        <taxon>Chrysomelidae</taxon>
        <taxon>Galerucinae</taxon>
        <taxon>Alticini</taxon>
        <taxon>Phyllotreta</taxon>
    </lineage>
</organism>
<keyword evidence="1" id="KW-0472">Membrane</keyword>
<evidence type="ECO:0000256" key="1">
    <source>
        <dbReference type="SAM" id="Phobius"/>
    </source>
</evidence>
<dbReference type="EMBL" id="OU900098">
    <property type="protein sequence ID" value="CAG9862359.1"/>
    <property type="molecule type" value="Genomic_DNA"/>
</dbReference>